<proteinExistence type="predicted"/>
<evidence type="ECO:0000313" key="3">
    <source>
        <dbReference type="Proteomes" id="UP001232445"/>
    </source>
</evidence>
<organism evidence="2 3">
    <name type="scientific">Caldalkalibacillus uzonensis</name>
    <dbReference type="NCBI Taxonomy" id="353224"/>
    <lineage>
        <taxon>Bacteria</taxon>
        <taxon>Bacillati</taxon>
        <taxon>Bacillota</taxon>
        <taxon>Bacilli</taxon>
        <taxon>Bacillales</taxon>
        <taxon>Bacillaceae</taxon>
        <taxon>Caldalkalibacillus</taxon>
    </lineage>
</organism>
<keyword evidence="2" id="KW-0282">Flagellum</keyword>
<comment type="caution">
    <text evidence="2">The sequence shown here is derived from an EMBL/GenBank/DDBJ whole genome shotgun (WGS) entry which is preliminary data.</text>
</comment>
<reference evidence="2 3" key="1">
    <citation type="submission" date="2023-07" db="EMBL/GenBank/DDBJ databases">
        <title>Genomic Encyclopedia of Type Strains, Phase IV (KMG-IV): sequencing the most valuable type-strain genomes for metagenomic binning, comparative biology and taxonomic classification.</title>
        <authorList>
            <person name="Goeker M."/>
        </authorList>
    </citation>
    <scope>NUCLEOTIDE SEQUENCE [LARGE SCALE GENOMIC DNA]</scope>
    <source>
        <strain evidence="2 3">DSM 17740</strain>
    </source>
</reference>
<evidence type="ECO:0000313" key="2">
    <source>
        <dbReference type="EMBL" id="MDQ0337422.1"/>
    </source>
</evidence>
<keyword evidence="3" id="KW-1185">Reference proteome</keyword>
<feature type="transmembrane region" description="Helical" evidence="1">
    <location>
        <begin position="12"/>
        <end position="33"/>
    </location>
</feature>
<keyword evidence="1" id="KW-0472">Membrane</keyword>
<protein>
    <submittedName>
        <fullName evidence="2">Flagellar biogenesis protein FliO</fullName>
    </submittedName>
</protein>
<accession>A0ABU0CMP5</accession>
<gene>
    <name evidence="2" type="ORF">J2S00_000192</name>
</gene>
<dbReference type="RefSeq" id="WP_307334537.1">
    <property type="nucleotide sequence ID" value="NZ_JAUSUQ010000001.1"/>
</dbReference>
<name>A0ABU0CMP5_9BACI</name>
<keyword evidence="1" id="KW-1133">Transmembrane helix</keyword>
<sequence>MIMTMKAAYEAAVVMIGVFMLVGIIGTVTWALLRLSAKRIDEGIQITLVDGKSGKSLNGSLFK</sequence>
<dbReference type="EMBL" id="JAUSUQ010000001">
    <property type="protein sequence ID" value="MDQ0337422.1"/>
    <property type="molecule type" value="Genomic_DNA"/>
</dbReference>
<evidence type="ECO:0000256" key="1">
    <source>
        <dbReference type="SAM" id="Phobius"/>
    </source>
</evidence>
<dbReference type="Proteomes" id="UP001232445">
    <property type="component" value="Unassembled WGS sequence"/>
</dbReference>
<keyword evidence="1" id="KW-0812">Transmembrane</keyword>
<keyword evidence="2" id="KW-0969">Cilium</keyword>
<keyword evidence="2" id="KW-0966">Cell projection</keyword>